<comment type="caution">
    <text evidence="1">The sequence shown here is derived from an EMBL/GenBank/DDBJ whole genome shotgun (WGS) entry which is preliminary data.</text>
</comment>
<dbReference type="Proteomes" id="UP001163603">
    <property type="component" value="Chromosome 10"/>
</dbReference>
<keyword evidence="2" id="KW-1185">Reference proteome</keyword>
<name>A0ACC0XYI8_9ROSI</name>
<protein>
    <submittedName>
        <fullName evidence="1">Uncharacterized protein</fullName>
    </submittedName>
</protein>
<organism evidence="1 2">
    <name type="scientific">Pistacia integerrima</name>
    <dbReference type="NCBI Taxonomy" id="434235"/>
    <lineage>
        <taxon>Eukaryota</taxon>
        <taxon>Viridiplantae</taxon>
        <taxon>Streptophyta</taxon>
        <taxon>Embryophyta</taxon>
        <taxon>Tracheophyta</taxon>
        <taxon>Spermatophyta</taxon>
        <taxon>Magnoliopsida</taxon>
        <taxon>eudicotyledons</taxon>
        <taxon>Gunneridae</taxon>
        <taxon>Pentapetalae</taxon>
        <taxon>rosids</taxon>
        <taxon>malvids</taxon>
        <taxon>Sapindales</taxon>
        <taxon>Anacardiaceae</taxon>
        <taxon>Pistacia</taxon>
    </lineage>
</organism>
<reference evidence="2" key="1">
    <citation type="journal article" date="2023" name="G3 (Bethesda)">
        <title>Genome assembly and association tests identify interacting loci associated with vigor, precocity, and sex in interspecific pistachio rootstocks.</title>
        <authorList>
            <person name="Palmer W."/>
            <person name="Jacygrad E."/>
            <person name="Sagayaradj S."/>
            <person name="Cavanaugh K."/>
            <person name="Han R."/>
            <person name="Bertier L."/>
            <person name="Beede B."/>
            <person name="Kafkas S."/>
            <person name="Golino D."/>
            <person name="Preece J."/>
            <person name="Michelmore R."/>
        </authorList>
    </citation>
    <scope>NUCLEOTIDE SEQUENCE [LARGE SCALE GENOMIC DNA]</scope>
</reference>
<evidence type="ECO:0000313" key="1">
    <source>
        <dbReference type="EMBL" id="KAJ0025808.1"/>
    </source>
</evidence>
<gene>
    <name evidence="1" type="ORF">Pint_07967</name>
</gene>
<sequence>MVKTICEQCGDRGVSVALIYCDECQIAAMHRYCIPQLPVTFEEDVIWYCVDCERKVGKLPSVDNLNSVLPKKYDSRNLEIVQATPLTLKKKNDIDKLKKKKKLKRRNLIGQLAEGQVRRAEISPYHHLEVHCSENHGEDTEQKFRRQRELDLGSCDEESESVKTKISGTATGDCQNCLVHGCELHCSEGDKINDKLEREIGLDGSSSDEEIESFKAKTSPLVTNDPTNILQYRGVENDKGDNNIWRQKLLVRDGFDEEIESKSSLVATSNSLNIPTQSSKARAELTTEVHCNQNDENALKTGRQKGKEQGSPDEEAESARHETSLVVTTVPSNINHSVYAPAQPISEPIWKGSLCLSNEKYSIVAHLSAMASSRVFEEAKRLPELLCLELLPRFDVWPKHFRKSGPSDDNIALYLFPMSDRDEKAYESLVDDMISHNLAMRAVLENAELLVFTSNVLPSVFWRFQSKFYLWGVFRGKQALRQFVHAITWCPQIPVSL</sequence>
<evidence type="ECO:0000313" key="2">
    <source>
        <dbReference type="Proteomes" id="UP001163603"/>
    </source>
</evidence>
<dbReference type="EMBL" id="CM047745">
    <property type="protein sequence ID" value="KAJ0025808.1"/>
    <property type="molecule type" value="Genomic_DNA"/>
</dbReference>
<accession>A0ACC0XYI8</accession>
<proteinExistence type="predicted"/>